<keyword evidence="4" id="KW-1185">Reference proteome</keyword>
<evidence type="ECO:0000313" key="3">
    <source>
        <dbReference type="EMBL" id="KAB7500516.1"/>
    </source>
</evidence>
<sequence>MFSEKKDKAADPAAAAELGLDNVGGIFVVMAGGGAVACVLACCEFTWKARKLAAEEGDSFMEELMKELRFIARCSENEKPVRKAKSPETDSSTFYSSSNNYDYSKK</sequence>
<dbReference type="EMBL" id="SEYY01013730">
    <property type="protein sequence ID" value="KAB7500516.1"/>
    <property type="molecule type" value="Genomic_DNA"/>
</dbReference>
<feature type="transmembrane region" description="Helical" evidence="2">
    <location>
        <begin position="23"/>
        <end position="43"/>
    </location>
</feature>
<comment type="caution">
    <text evidence="3">The sequence shown here is derived from an EMBL/GenBank/DDBJ whole genome shotgun (WGS) entry which is preliminary data.</text>
</comment>
<keyword evidence="2" id="KW-0812">Transmembrane</keyword>
<evidence type="ECO:0000313" key="4">
    <source>
        <dbReference type="Proteomes" id="UP000326759"/>
    </source>
</evidence>
<organism evidence="3 4">
    <name type="scientific">Armadillidium nasatum</name>
    <dbReference type="NCBI Taxonomy" id="96803"/>
    <lineage>
        <taxon>Eukaryota</taxon>
        <taxon>Metazoa</taxon>
        <taxon>Ecdysozoa</taxon>
        <taxon>Arthropoda</taxon>
        <taxon>Crustacea</taxon>
        <taxon>Multicrustacea</taxon>
        <taxon>Malacostraca</taxon>
        <taxon>Eumalacostraca</taxon>
        <taxon>Peracarida</taxon>
        <taxon>Isopoda</taxon>
        <taxon>Oniscidea</taxon>
        <taxon>Crinocheta</taxon>
        <taxon>Armadillidiidae</taxon>
        <taxon>Armadillidium</taxon>
    </lineage>
</organism>
<reference evidence="3 4" key="1">
    <citation type="journal article" date="2019" name="PLoS Biol.">
        <title>Sex chromosomes control vertical transmission of feminizing Wolbachia symbionts in an isopod.</title>
        <authorList>
            <person name="Becking T."/>
            <person name="Chebbi M.A."/>
            <person name="Giraud I."/>
            <person name="Moumen B."/>
            <person name="Laverre T."/>
            <person name="Caubet Y."/>
            <person name="Peccoud J."/>
            <person name="Gilbert C."/>
            <person name="Cordaux R."/>
        </authorList>
    </citation>
    <scope>NUCLEOTIDE SEQUENCE [LARGE SCALE GENOMIC DNA]</scope>
    <source>
        <strain evidence="3">ANa2</strain>
        <tissue evidence="3">Whole body excluding digestive tract and cuticle</tissue>
    </source>
</reference>
<name>A0A5N5T257_9CRUS</name>
<feature type="region of interest" description="Disordered" evidence="1">
    <location>
        <begin position="77"/>
        <end position="106"/>
    </location>
</feature>
<protein>
    <submittedName>
        <fullName evidence="3">Uncharacterized protein</fullName>
    </submittedName>
</protein>
<feature type="compositionally biased region" description="Basic and acidic residues" evidence="1">
    <location>
        <begin position="77"/>
        <end position="88"/>
    </location>
</feature>
<keyword evidence="2" id="KW-1133">Transmembrane helix</keyword>
<dbReference type="AlphaFoldDB" id="A0A5N5T257"/>
<dbReference type="Proteomes" id="UP000326759">
    <property type="component" value="Unassembled WGS sequence"/>
</dbReference>
<keyword evidence="2" id="KW-0472">Membrane</keyword>
<evidence type="ECO:0000256" key="2">
    <source>
        <dbReference type="SAM" id="Phobius"/>
    </source>
</evidence>
<feature type="compositionally biased region" description="Low complexity" evidence="1">
    <location>
        <begin position="89"/>
        <end position="106"/>
    </location>
</feature>
<accession>A0A5N5T257</accession>
<gene>
    <name evidence="3" type="ORF">Anas_13410</name>
</gene>
<proteinExistence type="predicted"/>
<evidence type="ECO:0000256" key="1">
    <source>
        <dbReference type="SAM" id="MobiDB-lite"/>
    </source>
</evidence>